<sequence length="187" mass="20689">MIGVVISPSSPYLILEYQEMDFPKKLRNFGITMSPKQYLLQSQEVNSPGHQNSCYRAPDILLGSTENTPAVDMWSIGCIFAEVVTKEVLFAGISEIDQLIKFFRQRCFSLSFLSPLPQPVKEKKKRGQSVVLRVLAPSPPLQIPSFPTLPFVSLHSKSVQRKINAGLDGGIFGCQVAGEARGFEGKD</sequence>
<evidence type="ECO:0000313" key="2">
    <source>
        <dbReference type="Proteomes" id="UP001057402"/>
    </source>
</evidence>
<organism evidence="1 2">
    <name type="scientific">Melastoma candidum</name>
    <dbReference type="NCBI Taxonomy" id="119954"/>
    <lineage>
        <taxon>Eukaryota</taxon>
        <taxon>Viridiplantae</taxon>
        <taxon>Streptophyta</taxon>
        <taxon>Embryophyta</taxon>
        <taxon>Tracheophyta</taxon>
        <taxon>Spermatophyta</taxon>
        <taxon>Magnoliopsida</taxon>
        <taxon>eudicotyledons</taxon>
        <taxon>Gunneridae</taxon>
        <taxon>Pentapetalae</taxon>
        <taxon>rosids</taxon>
        <taxon>malvids</taxon>
        <taxon>Myrtales</taxon>
        <taxon>Melastomataceae</taxon>
        <taxon>Melastomatoideae</taxon>
        <taxon>Melastomateae</taxon>
        <taxon>Melastoma</taxon>
    </lineage>
</organism>
<reference evidence="2" key="1">
    <citation type="journal article" date="2023" name="Front. Plant Sci.">
        <title>Chromosomal-level genome assembly of Melastoma candidum provides insights into trichome evolution.</title>
        <authorList>
            <person name="Zhong Y."/>
            <person name="Wu W."/>
            <person name="Sun C."/>
            <person name="Zou P."/>
            <person name="Liu Y."/>
            <person name="Dai S."/>
            <person name="Zhou R."/>
        </authorList>
    </citation>
    <scope>NUCLEOTIDE SEQUENCE [LARGE SCALE GENOMIC DNA]</scope>
</reference>
<comment type="caution">
    <text evidence="1">The sequence shown here is derived from an EMBL/GenBank/DDBJ whole genome shotgun (WGS) entry which is preliminary data.</text>
</comment>
<accession>A0ACB9M4N3</accession>
<proteinExistence type="predicted"/>
<gene>
    <name evidence="1" type="ORF">MLD38_032869</name>
</gene>
<protein>
    <submittedName>
        <fullName evidence="1">Uncharacterized protein</fullName>
    </submittedName>
</protein>
<name>A0ACB9M4N3_9MYRT</name>
<dbReference type="EMBL" id="CM042889">
    <property type="protein sequence ID" value="KAI4319244.1"/>
    <property type="molecule type" value="Genomic_DNA"/>
</dbReference>
<dbReference type="Proteomes" id="UP001057402">
    <property type="component" value="Chromosome 10"/>
</dbReference>
<evidence type="ECO:0000313" key="1">
    <source>
        <dbReference type="EMBL" id="KAI4319244.1"/>
    </source>
</evidence>
<keyword evidence="2" id="KW-1185">Reference proteome</keyword>